<organism evidence="1 2">
    <name type="scientific">Gluconobacter cerinus</name>
    <dbReference type="NCBI Taxonomy" id="38307"/>
    <lineage>
        <taxon>Bacteria</taxon>
        <taxon>Pseudomonadati</taxon>
        <taxon>Pseudomonadota</taxon>
        <taxon>Alphaproteobacteria</taxon>
        <taxon>Acetobacterales</taxon>
        <taxon>Acetobacteraceae</taxon>
        <taxon>Gluconobacter</taxon>
    </lineage>
</organism>
<name>A0A1B6VHV8_9PROT</name>
<evidence type="ECO:0000313" key="2">
    <source>
        <dbReference type="Proteomes" id="UP000077786"/>
    </source>
</evidence>
<proteinExistence type="predicted"/>
<evidence type="ECO:0000313" key="1">
    <source>
        <dbReference type="EMBL" id="OAJ66628.1"/>
    </source>
</evidence>
<dbReference type="AlphaFoldDB" id="A0A1B6VHV8"/>
<dbReference type="PANTHER" id="PTHR12526">
    <property type="entry name" value="GLYCOSYLTRANSFERASE"/>
    <property type="match status" value="1"/>
</dbReference>
<gene>
    <name evidence="1" type="ORF">A0123_02761</name>
</gene>
<sequence>MPQFLAGHIDICNHDRIAGWAVDLKNPDRPVRLRVFQNGQLVQEIAAITFRADLRNVGRDGCCAFDWAWHEPPPHEGCLIDVRDSLQDRAFQGSPFYIEPQPSRLVGTIDIADRLHIAGWAMDELNPDRTVWLTAVMDGVQTVRFPANQFRRDLRDAGLNSGRYGFDYVFDAALDPQQDHVIQLFHGQERFGEPCHLPTAEHLDKPLKHYFSALLQGLNTPAARSEALAFLTKAAETLRQQTGSDIASIDDRAFAYRANRRHDDVTSVMPCALFVDDRVPDPTVDAGSVALLSHIRATQAIGYNCCFIASRQAPSEQDYLRLASLGIDCLMPPVFTGPEEALKRLGPGLDVIYLHRLNNAESYSALSRAFAPTATLIWSVADLASLRLQRQAGIENRPELARTATRIEVRENMCAWLADSVLTHSAIEAERLERMVPTANIHVVPWAVPVKTRSRRRQDKPVIAFVAHFAHAPNTDAAKWLILDILPRLKKRIPNLVCRLIGSAMPHAVHMLAGEDVEVTGHVSNLEDTLSDVSLCVAPLRYGAGIKGKVLDAWSVGLPIVMTPIAAEGLVDVSNPVWAKSIADSAEDFAEKIAALLVPSAAKAQIAAARKLLKERFSEKAIQASLENILPPVMIETPPLPEDRSEPVLN</sequence>
<dbReference type="CDD" id="cd03801">
    <property type="entry name" value="GT4_PimA-like"/>
    <property type="match status" value="1"/>
</dbReference>
<dbReference type="Gene3D" id="3.40.50.2000">
    <property type="entry name" value="Glycogen Phosphorylase B"/>
    <property type="match status" value="1"/>
</dbReference>
<dbReference type="EMBL" id="LUTU01000014">
    <property type="protein sequence ID" value="OAJ66628.1"/>
    <property type="molecule type" value="Genomic_DNA"/>
</dbReference>
<dbReference type="OrthoDB" id="9807209at2"/>
<dbReference type="Proteomes" id="UP000077786">
    <property type="component" value="Unassembled WGS sequence"/>
</dbReference>
<keyword evidence="1" id="KW-0808">Transferase</keyword>
<comment type="caution">
    <text evidence="1">The sequence shown here is derived from an EMBL/GenBank/DDBJ whole genome shotgun (WGS) entry which is preliminary data.</text>
</comment>
<dbReference type="RefSeq" id="WP_064275238.1">
    <property type="nucleotide sequence ID" value="NZ_LUTU01000014.1"/>
</dbReference>
<dbReference type="Pfam" id="PF13692">
    <property type="entry name" value="Glyco_trans_1_4"/>
    <property type="match status" value="1"/>
</dbReference>
<accession>A0A1B6VHV8</accession>
<dbReference type="GO" id="GO:0016740">
    <property type="term" value="F:transferase activity"/>
    <property type="evidence" value="ECO:0007669"/>
    <property type="project" value="UniProtKB-KW"/>
</dbReference>
<protein>
    <submittedName>
        <fullName evidence="1">Glycosyltransferase</fullName>
    </submittedName>
</protein>
<dbReference type="PATRIC" id="fig|38307.3.peg.2883"/>
<dbReference type="SUPFAM" id="SSF53756">
    <property type="entry name" value="UDP-Glycosyltransferase/glycogen phosphorylase"/>
    <property type="match status" value="1"/>
</dbReference>
<reference evidence="1 2" key="1">
    <citation type="submission" date="2016-03" db="EMBL/GenBank/DDBJ databases">
        <title>Draft genome sequence of Gluconobacter cerinus strain CECT 9110.</title>
        <authorList>
            <person name="Sainz F."/>
            <person name="Mas A."/>
            <person name="Torija M.J."/>
        </authorList>
    </citation>
    <scope>NUCLEOTIDE SEQUENCE [LARGE SCALE GENOMIC DNA]</scope>
    <source>
        <strain evidence="1 2">CECT 9110</strain>
    </source>
</reference>